<gene>
    <name evidence="11" type="ORF">BH719_00025</name>
</gene>
<name>A0A1D8B020_9ACTO</name>
<dbReference type="STRING" id="178339.BH719_00025"/>
<evidence type="ECO:0000313" key="12">
    <source>
        <dbReference type="Proteomes" id="UP000095214"/>
    </source>
</evidence>
<dbReference type="Proteomes" id="UP000095214">
    <property type="component" value="Chromosome"/>
</dbReference>
<dbReference type="Pfam" id="PF02463">
    <property type="entry name" value="SMC_N"/>
    <property type="match status" value="1"/>
</dbReference>
<dbReference type="RefSeq" id="WP_034255083.1">
    <property type="nucleotide sequence ID" value="NZ_CP017298.1"/>
</dbReference>
<evidence type="ECO:0000256" key="2">
    <source>
        <dbReference type="ARBA" id="ARBA00009441"/>
    </source>
</evidence>
<dbReference type="PANTHER" id="PTHR11059">
    <property type="entry name" value="DNA REPAIR PROTEIN RECN"/>
    <property type="match status" value="1"/>
</dbReference>
<keyword evidence="4" id="KW-0547">Nucleotide-binding</keyword>
<evidence type="ECO:0000256" key="9">
    <source>
        <dbReference type="PIRNR" id="PIRNR003128"/>
    </source>
</evidence>
<dbReference type="OrthoDB" id="9806954at2"/>
<accession>A0A1D8B020</accession>
<keyword evidence="12" id="KW-1185">Reference proteome</keyword>
<dbReference type="GO" id="GO:0006310">
    <property type="term" value="P:DNA recombination"/>
    <property type="evidence" value="ECO:0007669"/>
    <property type="project" value="InterPro"/>
</dbReference>
<feature type="domain" description="RecF/RecN/SMC N-terminal" evidence="10">
    <location>
        <begin position="2"/>
        <end position="510"/>
    </location>
</feature>
<keyword evidence="5 9" id="KW-0227">DNA damage</keyword>
<reference evidence="11 12" key="1">
    <citation type="submission" date="2016-09" db="EMBL/GenBank/DDBJ databases">
        <title>Complete genome sequence of Actinomyces hongkongensis HKU8.</title>
        <authorList>
            <person name="Gao Y.-X."/>
            <person name="Zhou Y.-Y."/>
            <person name="Xie Y."/>
            <person name="Wang M."/>
            <person name="Wang S.-J."/>
            <person name="Shen S.-G."/>
        </authorList>
    </citation>
    <scope>NUCLEOTIDE SEQUENCE [LARGE SCALE GENOMIC DNA]</scope>
    <source>
        <strain evidence="11 12">HKU8</strain>
    </source>
</reference>
<dbReference type="GO" id="GO:0005524">
    <property type="term" value="F:ATP binding"/>
    <property type="evidence" value="ECO:0007669"/>
    <property type="project" value="UniProtKB-KW"/>
</dbReference>
<comment type="similarity">
    <text evidence="2 9">Belongs to the RecN family.</text>
</comment>
<evidence type="ECO:0000256" key="4">
    <source>
        <dbReference type="ARBA" id="ARBA00022741"/>
    </source>
</evidence>
<keyword evidence="6" id="KW-0067">ATP-binding</keyword>
<dbReference type="InterPro" id="IPR027417">
    <property type="entry name" value="P-loop_NTPase"/>
</dbReference>
<keyword evidence="7 9" id="KW-0234">DNA repair</keyword>
<protein>
    <recommendedName>
        <fullName evidence="3 9">DNA repair protein RecN</fullName>
    </recommendedName>
    <alternativeName>
        <fullName evidence="8 9">Recombination protein N</fullName>
    </alternativeName>
</protein>
<evidence type="ECO:0000256" key="3">
    <source>
        <dbReference type="ARBA" id="ARBA00021315"/>
    </source>
</evidence>
<evidence type="ECO:0000313" key="11">
    <source>
        <dbReference type="EMBL" id="AOS46482.1"/>
    </source>
</evidence>
<dbReference type="InterPro" id="IPR003395">
    <property type="entry name" value="RecF/RecN/SMC_N"/>
</dbReference>
<evidence type="ECO:0000256" key="5">
    <source>
        <dbReference type="ARBA" id="ARBA00022763"/>
    </source>
</evidence>
<sequence>MITSIDIRNLGVIAEAHADFGPGLTVVTGETGAGKTMVLSSLLLLLGGRADAALVRQGAARLDVDGVFEVDEGTAERAEEAGGVVEDGELIVGRTVPARGRSRARLGGRPVPASAIAGIVGSMVTIHGQSDQIRLTSQNAQREALDRFGAAAHQELVASYREAFHAAVAAKKRLDAALADRDGREEEIEDLAAATARIASLGLAVGEEEELARESARLTNVQDLRAHCEAAQGALRGGDSVPGAIDLARQALAELEGAGRYDESVVGMCQRLQSQILEVEALADDVSAYSRTLEPDPAALARVHERRAAIKDALRGRAGDIEGLLAWNEAALERLEELSSPDSDPEALERALAAAQERVLELGGRLSEQRRRLADSLSAQVDEELRALSMPDASLSIALTPSKPTSHGLETIGFLLRPHPSAPPRPLGSGASGGELSRVMLALELILGRDGSSSTFVFDEIDAGIGGQTATEVGARLARLAENHQVIVVTHLAQVAAFASHHLVIAKEDGTTSVRAVTGADREAELTRMMGGDPHSPTARRNAIEVLGSAVSQSQG</sequence>
<dbReference type="GO" id="GO:0006281">
    <property type="term" value="P:DNA repair"/>
    <property type="evidence" value="ECO:0007669"/>
    <property type="project" value="UniProtKB-KW"/>
</dbReference>
<proteinExistence type="inferred from homology"/>
<dbReference type="InterPro" id="IPR004604">
    <property type="entry name" value="DNA_recomb/repair_RecN"/>
</dbReference>
<dbReference type="EMBL" id="CP017298">
    <property type="protein sequence ID" value="AOS46482.1"/>
    <property type="molecule type" value="Genomic_DNA"/>
</dbReference>
<evidence type="ECO:0000256" key="7">
    <source>
        <dbReference type="ARBA" id="ARBA00023204"/>
    </source>
</evidence>
<dbReference type="CDD" id="cd03241">
    <property type="entry name" value="ABC_RecN"/>
    <property type="match status" value="1"/>
</dbReference>
<organism evidence="11 12">
    <name type="scientific">Pauljensenia hongkongensis</name>
    <dbReference type="NCBI Taxonomy" id="178339"/>
    <lineage>
        <taxon>Bacteria</taxon>
        <taxon>Bacillati</taxon>
        <taxon>Actinomycetota</taxon>
        <taxon>Actinomycetes</taxon>
        <taxon>Actinomycetales</taxon>
        <taxon>Actinomycetaceae</taxon>
        <taxon>Pauljensenia</taxon>
    </lineage>
</organism>
<dbReference type="AlphaFoldDB" id="A0A1D8B020"/>
<dbReference type="PIRSF" id="PIRSF003128">
    <property type="entry name" value="RecN"/>
    <property type="match status" value="1"/>
</dbReference>
<evidence type="ECO:0000256" key="1">
    <source>
        <dbReference type="ARBA" id="ARBA00003618"/>
    </source>
</evidence>
<evidence type="ECO:0000256" key="8">
    <source>
        <dbReference type="ARBA" id="ARBA00033408"/>
    </source>
</evidence>
<dbReference type="GO" id="GO:0009432">
    <property type="term" value="P:SOS response"/>
    <property type="evidence" value="ECO:0007669"/>
    <property type="project" value="TreeGrafter"/>
</dbReference>
<dbReference type="GO" id="GO:0043590">
    <property type="term" value="C:bacterial nucleoid"/>
    <property type="evidence" value="ECO:0007669"/>
    <property type="project" value="TreeGrafter"/>
</dbReference>
<evidence type="ECO:0000256" key="6">
    <source>
        <dbReference type="ARBA" id="ARBA00022840"/>
    </source>
</evidence>
<dbReference type="NCBIfam" id="TIGR00634">
    <property type="entry name" value="recN"/>
    <property type="match status" value="1"/>
</dbReference>
<dbReference type="SUPFAM" id="SSF52540">
    <property type="entry name" value="P-loop containing nucleoside triphosphate hydrolases"/>
    <property type="match status" value="1"/>
</dbReference>
<dbReference type="Gene3D" id="3.40.50.300">
    <property type="entry name" value="P-loop containing nucleotide triphosphate hydrolases"/>
    <property type="match status" value="2"/>
</dbReference>
<evidence type="ECO:0000259" key="10">
    <source>
        <dbReference type="Pfam" id="PF02463"/>
    </source>
</evidence>
<dbReference type="PANTHER" id="PTHR11059:SF0">
    <property type="entry name" value="DNA REPAIR PROTEIN RECN"/>
    <property type="match status" value="1"/>
</dbReference>
<comment type="function">
    <text evidence="1 9">May be involved in recombinational repair of damaged DNA.</text>
</comment>
<dbReference type="KEGG" id="phon:BH719_00025"/>